<keyword evidence="1" id="KW-0175">Coiled coil</keyword>
<evidence type="ECO:0000256" key="1">
    <source>
        <dbReference type="SAM" id="Coils"/>
    </source>
</evidence>
<reference evidence="3 4" key="1">
    <citation type="submission" date="2016-06" db="EMBL/GenBank/DDBJ databases">
        <title>Domibacillus iocasae genome sequencing.</title>
        <authorList>
            <person name="Verma A."/>
            <person name="Pal Y."/>
            <person name="Ojha A.K."/>
            <person name="Krishnamurthi S."/>
        </authorList>
    </citation>
    <scope>NUCLEOTIDE SEQUENCE [LARGE SCALE GENOMIC DNA]</scope>
    <source>
        <strain evidence="3 4">DSM 29979</strain>
    </source>
</reference>
<dbReference type="OrthoDB" id="2664331at2"/>
<protein>
    <submittedName>
        <fullName evidence="3">Uncharacterized protein</fullName>
    </submittedName>
</protein>
<name>A0A1E7DRK9_9BACI</name>
<sequence>MNKKDFTDGFGCPEFVPPGAPDNFCIPEDCCPERLETPKFPSPFSCLPEEQLRELEALIDAANELLLDLALANERLDERTMKAFEGLINQWVEVVIDCTNEEDASLTDTDNAPLDGTAETNENTLPTGEVLKVNESKTEQKTISTEETSIKVPDVHPVKPEKKRKKKRNVSSRRKKASVKRRKARKVISRKLPKRKNKKKIRTRSDEKLVSTTETPNANTLVDEQIVDINEKQKVEGRVYVVGRDFVLLKKEETDIIIPLSKVHFIKSSNHFVRPANEPALLNIDPCLRRSLTFNFGETVASSPELIHIFFKMTLPVFLFHLVDKKVKILLLKEEIKGTVHEVDEETLTIVTAEEERKTVPFDSICFIMT</sequence>
<feature type="compositionally biased region" description="Basic residues" evidence="2">
    <location>
        <begin position="161"/>
        <end position="184"/>
    </location>
</feature>
<feature type="region of interest" description="Disordered" evidence="2">
    <location>
        <begin position="104"/>
        <end position="184"/>
    </location>
</feature>
<organism evidence="3 4">
    <name type="scientific">Domibacillus iocasae</name>
    <dbReference type="NCBI Taxonomy" id="1714016"/>
    <lineage>
        <taxon>Bacteria</taxon>
        <taxon>Bacillati</taxon>
        <taxon>Bacillota</taxon>
        <taxon>Bacilli</taxon>
        <taxon>Bacillales</taxon>
        <taxon>Bacillaceae</taxon>
        <taxon>Domibacillus</taxon>
    </lineage>
</organism>
<dbReference type="Proteomes" id="UP000095658">
    <property type="component" value="Unassembled WGS sequence"/>
</dbReference>
<feature type="coiled-coil region" evidence="1">
    <location>
        <begin position="52"/>
        <end position="79"/>
    </location>
</feature>
<evidence type="ECO:0000313" key="4">
    <source>
        <dbReference type="Proteomes" id="UP000095658"/>
    </source>
</evidence>
<evidence type="ECO:0000256" key="2">
    <source>
        <dbReference type="SAM" id="MobiDB-lite"/>
    </source>
</evidence>
<comment type="caution">
    <text evidence="3">The sequence shown here is derived from an EMBL/GenBank/DDBJ whole genome shotgun (WGS) entry which is preliminary data.</text>
</comment>
<dbReference type="RefSeq" id="WP_069938219.1">
    <property type="nucleotide sequence ID" value="NZ_MAMP01000020.1"/>
</dbReference>
<gene>
    <name evidence="3" type="ORF">BA724_04855</name>
</gene>
<accession>A0A1E7DRK9</accession>
<dbReference type="EMBL" id="MAMP01000020">
    <property type="protein sequence ID" value="OES45338.1"/>
    <property type="molecule type" value="Genomic_DNA"/>
</dbReference>
<proteinExistence type="predicted"/>
<keyword evidence="4" id="KW-1185">Reference proteome</keyword>
<dbReference type="AlphaFoldDB" id="A0A1E7DRK9"/>
<evidence type="ECO:0000313" key="3">
    <source>
        <dbReference type="EMBL" id="OES45338.1"/>
    </source>
</evidence>